<protein>
    <submittedName>
        <fullName evidence="1">Uncharacterized protein</fullName>
    </submittedName>
</protein>
<dbReference type="EMBL" id="JAIVFQ010000100">
    <property type="protein sequence ID" value="MCC5603943.1"/>
    <property type="molecule type" value="Genomic_DNA"/>
</dbReference>
<evidence type="ECO:0000313" key="2">
    <source>
        <dbReference type="Proteomes" id="UP001199525"/>
    </source>
</evidence>
<keyword evidence="2" id="KW-1185">Reference proteome</keyword>
<comment type="caution">
    <text evidence="1">The sequence shown here is derived from an EMBL/GenBank/DDBJ whole genome shotgun (WGS) entry which is preliminary data.</text>
</comment>
<dbReference type="RefSeq" id="WP_229489749.1">
    <property type="nucleotide sequence ID" value="NZ_JAIVFQ010000100.1"/>
</dbReference>
<reference evidence="1 2" key="1">
    <citation type="journal article" date="2021" name="Microorganisms">
        <title>Genome Evolution of Filamentous Cyanobacterium Nostoc Species: From Facultative Symbiosis to Free Living.</title>
        <authorList>
            <person name="Huo D."/>
            <person name="Li H."/>
            <person name="Cai F."/>
            <person name="Guo X."/>
            <person name="Qiao Z."/>
            <person name="Wang W."/>
            <person name="Yu G."/>
            <person name="Li R."/>
        </authorList>
    </citation>
    <scope>NUCLEOTIDE SEQUENCE [LARGE SCALE GENOMIC DNA]</scope>
    <source>
        <strain evidence="1 2">CHAB 5714</strain>
    </source>
</reference>
<organism evidence="1 2">
    <name type="scientific">Nostoc favosum CHAB5714</name>
    <dbReference type="NCBI Taxonomy" id="2780399"/>
    <lineage>
        <taxon>Bacteria</taxon>
        <taxon>Bacillati</taxon>
        <taxon>Cyanobacteriota</taxon>
        <taxon>Cyanophyceae</taxon>
        <taxon>Nostocales</taxon>
        <taxon>Nostocaceae</taxon>
        <taxon>Nostoc</taxon>
        <taxon>Nostoc favosum</taxon>
    </lineage>
</organism>
<dbReference type="Proteomes" id="UP001199525">
    <property type="component" value="Unassembled WGS sequence"/>
</dbReference>
<proteinExistence type="predicted"/>
<accession>A0ABS8IJK1</accession>
<name>A0ABS8IJK1_9NOSO</name>
<evidence type="ECO:0000313" key="1">
    <source>
        <dbReference type="EMBL" id="MCC5603943.1"/>
    </source>
</evidence>
<gene>
    <name evidence="1" type="ORF">LC586_33445</name>
</gene>
<sequence>MPYTKEALQNMYSLSSEDVLATLIACGLTDDTQEYSDAEIETRFDIVRQWFKDGQVSDYQEATTLFQKSLEENSAPKTRNEKKSAKKGTKPLDITELLIAAREQGLKLTLTQASRILAFCGLGEKEEYTHQEVERFIQTSGFVSEETPDISSSIGNINTESEEALAGLVDRVTDYLAEKIPSGLVKDLYVQKALAKLGQQSQGSDYLFAQLEDKIMQQLEGKSQTPTPLQRLLEKHRVFSLPPTSLQLMELPSESESDTTTS</sequence>